<sequence>MEHWKWRLAFLVFGLVTYIPQLEGAQKAKQPSKSKTKEGTVVAGRPRDAKATACVNQIKPDEEEEASFFRKEIPETDNGKCLLACYLEAKGILSGGKFSSSGAAKIAARAYPNSLAKTGNVKHILSHCGSIAARESEKCQLAYRLAECTTTLSDKFKL</sequence>
<evidence type="ECO:0000256" key="1">
    <source>
        <dbReference type="SAM" id="SignalP"/>
    </source>
</evidence>
<evidence type="ECO:0000313" key="2">
    <source>
        <dbReference type="EMBL" id="JAG16671.1"/>
    </source>
</evidence>
<proteinExistence type="predicted"/>
<name>A0A0A9XAL2_LYGHE</name>
<reference evidence="2" key="1">
    <citation type="journal article" date="2014" name="PLoS ONE">
        <title>Transcriptome-Based Identification of ABC Transporters in the Western Tarnished Plant Bug Lygus hesperus.</title>
        <authorList>
            <person name="Hull J.J."/>
            <person name="Chaney K."/>
            <person name="Geib S.M."/>
            <person name="Fabrick J.A."/>
            <person name="Brent C.S."/>
            <person name="Walsh D."/>
            <person name="Lavine L.C."/>
        </authorList>
    </citation>
    <scope>NUCLEOTIDE SEQUENCE</scope>
</reference>
<evidence type="ECO:0000313" key="4">
    <source>
        <dbReference type="EMBL" id="JAG50842.1"/>
    </source>
</evidence>
<dbReference type="Pfam" id="PF01395">
    <property type="entry name" value="PBP_GOBP"/>
    <property type="match status" value="1"/>
</dbReference>
<dbReference type="EMBL" id="GBHO01026933">
    <property type="protein sequence ID" value="JAG16671.1"/>
    <property type="molecule type" value="Transcribed_RNA"/>
</dbReference>
<reference evidence="4" key="3">
    <citation type="submission" date="2014-09" db="EMBL/GenBank/DDBJ databases">
        <authorList>
            <person name="Magalhaes I.L.F."/>
            <person name="Oliveira U."/>
            <person name="Santos F.R."/>
            <person name="Vidigal T.H.D.A."/>
            <person name="Brescovit A.D."/>
            <person name="Santos A.J."/>
        </authorList>
    </citation>
    <scope>NUCLEOTIDE SEQUENCE</scope>
</reference>
<dbReference type="EMBL" id="GBRD01014984">
    <property type="protein sequence ID" value="JAG50842.1"/>
    <property type="molecule type" value="Transcribed_RNA"/>
</dbReference>
<evidence type="ECO:0000313" key="3">
    <source>
        <dbReference type="EMBL" id="JAG16672.1"/>
    </source>
</evidence>
<gene>
    <name evidence="2" type="primary">Obp56a_2</name>
    <name evidence="3" type="synonym">Obp56a_1</name>
    <name evidence="2" type="ORF">CM83_34176</name>
    <name evidence="3" type="ORF">CM83_34177</name>
</gene>
<feature type="signal peptide" evidence="1">
    <location>
        <begin position="1"/>
        <end position="24"/>
    </location>
</feature>
<protein>
    <submittedName>
        <fullName evidence="2">General odorant-binding protein 56a</fullName>
    </submittedName>
</protein>
<reference evidence="2" key="2">
    <citation type="submission" date="2014-07" db="EMBL/GenBank/DDBJ databases">
        <authorList>
            <person name="Hull J."/>
        </authorList>
    </citation>
    <scope>NUCLEOTIDE SEQUENCE</scope>
</reference>
<feature type="chain" id="PRO_5015033837" evidence="1">
    <location>
        <begin position="25"/>
        <end position="158"/>
    </location>
</feature>
<dbReference type="SUPFAM" id="SSF47565">
    <property type="entry name" value="Insect pheromone/odorant-binding proteins"/>
    <property type="match status" value="1"/>
</dbReference>
<dbReference type="Gene3D" id="1.10.238.20">
    <property type="entry name" value="Pheromone/general odorant binding protein domain"/>
    <property type="match status" value="1"/>
</dbReference>
<dbReference type="InterPro" id="IPR006170">
    <property type="entry name" value="PBP/GOBP"/>
</dbReference>
<dbReference type="CDD" id="cd23992">
    <property type="entry name" value="PBP_GOBP"/>
    <property type="match status" value="1"/>
</dbReference>
<dbReference type="AlphaFoldDB" id="A0A0A9XAL2"/>
<dbReference type="EMBL" id="GBRD01014645">
    <property type="protein sequence ID" value="JAG51181.1"/>
    <property type="molecule type" value="Transcribed_RNA"/>
</dbReference>
<dbReference type="SMART" id="SM00708">
    <property type="entry name" value="PhBP"/>
    <property type="match status" value="1"/>
</dbReference>
<dbReference type="EMBL" id="GBHO01026932">
    <property type="protein sequence ID" value="JAG16672.1"/>
    <property type="molecule type" value="Transcribed_RNA"/>
</dbReference>
<accession>A0A0A9XAL2</accession>
<organism evidence="2">
    <name type="scientific">Lygus hesperus</name>
    <name type="common">Western plant bug</name>
    <dbReference type="NCBI Taxonomy" id="30085"/>
    <lineage>
        <taxon>Eukaryota</taxon>
        <taxon>Metazoa</taxon>
        <taxon>Ecdysozoa</taxon>
        <taxon>Arthropoda</taxon>
        <taxon>Hexapoda</taxon>
        <taxon>Insecta</taxon>
        <taxon>Pterygota</taxon>
        <taxon>Neoptera</taxon>
        <taxon>Paraneoptera</taxon>
        <taxon>Hemiptera</taxon>
        <taxon>Heteroptera</taxon>
        <taxon>Panheteroptera</taxon>
        <taxon>Cimicomorpha</taxon>
        <taxon>Miridae</taxon>
        <taxon>Mirini</taxon>
        <taxon>Lygus</taxon>
    </lineage>
</organism>
<dbReference type="InterPro" id="IPR036728">
    <property type="entry name" value="PBP_GOBP_sf"/>
</dbReference>
<dbReference type="GO" id="GO:0005549">
    <property type="term" value="F:odorant binding"/>
    <property type="evidence" value="ECO:0007669"/>
    <property type="project" value="InterPro"/>
</dbReference>
<dbReference type="EMBL" id="GBRD01014646">
    <property type="protein sequence ID" value="JAG51180.1"/>
    <property type="molecule type" value="Transcribed_RNA"/>
</dbReference>
<keyword evidence="1" id="KW-0732">Signal</keyword>